<sequence length="307" mass="34758">MKQVKTFLVLTFLLVFITSCRDGKRSTLTILSDQIPVDTPLIFGQGIVSTDSKEFAITFSPEMDELFFTRRKAGEDNEIYTMKLVDGKWSEPKAAFFAADTGWDFEPHISPKGNRLYFGSTRPLPDTTARRGMHQWVSKKEGDSWSEPIPLEKPFADRFTMYITSSENGNLYFTSKEKDTKPGEGGIYYSANQRGQYTGVEKMGEEINFPGGKWIAHSYIAPDESYIIYDGESTSGYGDCDLYISFNKNGIWTEPYNLGPEINTDQCEMCASVSPDGKYLFFHRGGDDDGDIYWVDARVIEGLRPDF</sequence>
<dbReference type="EMBL" id="JAABOO010000002">
    <property type="protein sequence ID" value="NER13513.1"/>
    <property type="molecule type" value="Genomic_DNA"/>
</dbReference>
<dbReference type="Gene3D" id="2.120.10.30">
    <property type="entry name" value="TolB, C-terminal domain"/>
    <property type="match status" value="1"/>
</dbReference>
<reference evidence="1 2" key="1">
    <citation type="submission" date="2020-01" db="EMBL/GenBank/DDBJ databases">
        <title>Leptobacterium flavescens.</title>
        <authorList>
            <person name="Wang G."/>
        </authorList>
    </citation>
    <scope>NUCLEOTIDE SEQUENCE [LARGE SCALE GENOMIC DNA]</scope>
    <source>
        <strain evidence="1 2">KCTC 22160</strain>
    </source>
</reference>
<organism evidence="1 2">
    <name type="scientific">Leptobacterium flavescens</name>
    <dbReference type="NCBI Taxonomy" id="472055"/>
    <lineage>
        <taxon>Bacteria</taxon>
        <taxon>Pseudomonadati</taxon>
        <taxon>Bacteroidota</taxon>
        <taxon>Flavobacteriia</taxon>
        <taxon>Flavobacteriales</taxon>
        <taxon>Flavobacteriaceae</taxon>
        <taxon>Leptobacterium</taxon>
    </lineage>
</organism>
<dbReference type="PROSITE" id="PS51257">
    <property type="entry name" value="PROKAR_LIPOPROTEIN"/>
    <property type="match status" value="1"/>
</dbReference>
<dbReference type="SUPFAM" id="SSF82171">
    <property type="entry name" value="DPP6 N-terminal domain-like"/>
    <property type="match status" value="1"/>
</dbReference>
<gene>
    <name evidence="1" type="ORF">GWK08_08700</name>
</gene>
<name>A0A6P0URM4_9FLAO</name>
<dbReference type="Pfam" id="PF07676">
    <property type="entry name" value="PD40"/>
    <property type="match status" value="2"/>
</dbReference>
<evidence type="ECO:0000313" key="1">
    <source>
        <dbReference type="EMBL" id="NER13513.1"/>
    </source>
</evidence>
<dbReference type="RefSeq" id="WP_163606550.1">
    <property type="nucleotide sequence ID" value="NZ_JAABOO010000002.1"/>
</dbReference>
<comment type="caution">
    <text evidence="1">The sequence shown here is derived from an EMBL/GenBank/DDBJ whole genome shotgun (WGS) entry which is preliminary data.</text>
</comment>
<evidence type="ECO:0008006" key="3">
    <source>
        <dbReference type="Google" id="ProtNLM"/>
    </source>
</evidence>
<keyword evidence="2" id="KW-1185">Reference proteome</keyword>
<dbReference type="AlphaFoldDB" id="A0A6P0URM4"/>
<dbReference type="InterPro" id="IPR011042">
    <property type="entry name" value="6-blade_b-propeller_TolB-like"/>
</dbReference>
<evidence type="ECO:0000313" key="2">
    <source>
        <dbReference type="Proteomes" id="UP000468581"/>
    </source>
</evidence>
<protein>
    <recommendedName>
        <fullName evidence="3">Exo-alpha-sialidase</fullName>
    </recommendedName>
</protein>
<accession>A0A6P0URM4</accession>
<dbReference type="InterPro" id="IPR011659">
    <property type="entry name" value="WD40"/>
</dbReference>
<proteinExistence type="predicted"/>
<dbReference type="Proteomes" id="UP000468581">
    <property type="component" value="Unassembled WGS sequence"/>
</dbReference>